<keyword evidence="1" id="KW-1133">Transmembrane helix</keyword>
<proteinExistence type="predicted"/>
<dbReference type="PATRIC" id="fig|999420.3.peg.971"/>
<dbReference type="Proteomes" id="UP000006271">
    <property type="component" value="Unassembled WGS sequence"/>
</dbReference>
<dbReference type="HOGENOM" id="CLU_1546158_0_0_10"/>
<feature type="transmembrane region" description="Helical" evidence="1">
    <location>
        <begin position="60"/>
        <end position="79"/>
    </location>
</feature>
<keyword evidence="1" id="KW-0812">Transmembrane</keyword>
<sequence length="166" mass="19770">MIFYKVQKGFDWLFFSILDNTCTRKFCKSNGYWEYVNRVKQKYNEMVWSSENKKKPPFRILSMADTGIIFFIGINLLTMLNVIEIITDIGAYDLFNNEIVLGLLLIVYCLMIYFIYNAFIDRNDKYVSYFKKFRKQGFWKLFICYVISYSVTIACCCLSLSFILTK</sequence>
<dbReference type="EMBL" id="AGZQ01000004">
    <property type="protein sequence ID" value="EKN15311.1"/>
    <property type="molecule type" value="Genomic_DNA"/>
</dbReference>
<feature type="transmembrane region" description="Helical" evidence="1">
    <location>
        <begin position="141"/>
        <end position="164"/>
    </location>
</feature>
<keyword evidence="1" id="KW-0472">Membrane</keyword>
<feature type="transmembrane region" description="Helical" evidence="1">
    <location>
        <begin position="99"/>
        <end position="120"/>
    </location>
</feature>
<organism evidence="2 3">
    <name type="scientific">Parabacteroides merdae CL03T12C32</name>
    <dbReference type="NCBI Taxonomy" id="999420"/>
    <lineage>
        <taxon>Bacteria</taxon>
        <taxon>Pseudomonadati</taxon>
        <taxon>Bacteroidota</taxon>
        <taxon>Bacteroidia</taxon>
        <taxon>Bacteroidales</taxon>
        <taxon>Tannerellaceae</taxon>
        <taxon>Parabacteroides</taxon>
    </lineage>
</organism>
<evidence type="ECO:0000313" key="3">
    <source>
        <dbReference type="Proteomes" id="UP000006271"/>
    </source>
</evidence>
<reference evidence="2 3" key="1">
    <citation type="submission" date="2012-02" db="EMBL/GenBank/DDBJ databases">
        <title>The Genome Sequence of Parabacteroides merdae CL03T12C32.</title>
        <authorList>
            <consortium name="The Broad Institute Genome Sequencing Platform"/>
            <person name="Earl A."/>
            <person name="Ward D."/>
            <person name="Feldgarden M."/>
            <person name="Gevers D."/>
            <person name="Zitomersky N.L."/>
            <person name="Coyne M.J."/>
            <person name="Comstock L.E."/>
            <person name="Young S.K."/>
            <person name="Zeng Q."/>
            <person name="Gargeya S."/>
            <person name="Fitzgerald M."/>
            <person name="Haas B."/>
            <person name="Abouelleil A."/>
            <person name="Alvarado L."/>
            <person name="Arachchi H.M."/>
            <person name="Berlin A."/>
            <person name="Chapman S.B."/>
            <person name="Gearin G."/>
            <person name="Goldberg J."/>
            <person name="Griggs A."/>
            <person name="Gujja S."/>
            <person name="Hansen M."/>
            <person name="Heiman D."/>
            <person name="Howarth C."/>
            <person name="Larimer J."/>
            <person name="Lui A."/>
            <person name="MacDonald P.J.P."/>
            <person name="McCowen C."/>
            <person name="Montmayeur A."/>
            <person name="Murphy C."/>
            <person name="Neiman D."/>
            <person name="Pearson M."/>
            <person name="Priest M."/>
            <person name="Roberts A."/>
            <person name="Saif S."/>
            <person name="Shea T."/>
            <person name="Sisk P."/>
            <person name="Stolte C."/>
            <person name="Sykes S."/>
            <person name="Wortman J."/>
            <person name="Nusbaum C."/>
            <person name="Birren B."/>
        </authorList>
    </citation>
    <scope>NUCLEOTIDE SEQUENCE [LARGE SCALE GENOMIC DNA]</scope>
    <source>
        <strain evidence="2 3">CL03T12C32</strain>
    </source>
</reference>
<gene>
    <name evidence="2" type="ORF">HMPREF1060_00959</name>
</gene>
<comment type="caution">
    <text evidence="2">The sequence shown here is derived from an EMBL/GenBank/DDBJ whole genome shotgun (WGS) entry which is preliminary data.</text>
</comment>
<name>K5ZV05_9BACT</name>
<evidence type="ECO:0000256" key="1">
    <source>
        <dbReference type="SAM" id="Phobius"/>
    </source>
</evidence>
<evidence type="ECO:0000313" key="2">
    <source>
        <dbReference type="EMBL" id="EKN15311.1"/>
    </source>
</evidence>
<accession>K5ZV05</accession>
<dbReference type="AlphaFoldDB" id="K5ZV05"/>
<protein>
    <submittedName>
        <fullName evidence="2">Uncharacterized protein</fullName>
    </submittedName>
</protein>